<dbReference type="PANTHER" id="PTHR33974:SF2">
    <property type="entry name" value="VASCULAR-RELATED UNKNOWN PROTEIN 1"/>
    <property type="match status" value="1"/>
</dbReference>
<organism evidence="2 3">
    <name type="scientific">Ficus carica</name>
    <name type="common">Common fig</name>
    <dbReference type="NCBI Taxonomy" id="3494"/>
    <lineage>
        <taxon>Eukaryota</taxon>
        <taxon>Viridiplantae</taxon>
        <taxon>Streptophyta</taxon>
        <taxon>Embryophyta</taxon>
        <taxon>Tracheophyta</taxon>
        <taxon>Spermatophyta</taxon>
        <taxon>Magnoliopsida</taxon>
        <taxon>eudicotyledons</taxon>
        <taxon>Gunneridae</taxon>
        <taxon>Pentapetalae</taxon>
        <taxon>rosids</taxon>
        <taxon>fabids</taxon>
        <taxon>Rosales</taxon>
        <taxon>Moraceae</taxon>
        <taxon>Ficeae</taxon>
        <taxon>Ficus</taxon>
    </lineage>
</organism>
<dbReference type="Proteomes" id="UP001187192">
    <property type="component" value="Unassembled WGS sequence"/>
</dbReference>
<proteinExistence type="predicted"/>
<dbReference type="GO" id="GO:0010089">
    <property type="term" value="P:xylem development"/>
    <property type="evidence" value="ECO:0007669"/>
    <property type="project" value="InterPro"/>
</dbReference>
<feature type="region of interest" description="Disordered" evidence="1">
    <location>
        <begin position="1"/>
        <end position="20"/>
    </location>
</feature>
<dbReference type="InterPro" id="IPR039280">
    <property type="entry name" value="VUP"/>
</dbReference>
<dbReference type="AlphaFoldDB" id="A0AA88IZB0"/>
<protein>
    <submittedName>
        <fullName evidence="2">Uncharacterized protein</fullName>
    </submittedName>
</protein>
<sequence>MGNKAVSHKPTSEEYSSDHEESGWTAYFQDFSNNHNNNIDIKDHENYHENILEESFCTISSSLVSDAASYAAWKIDHDQTPKKLSFKKTRAKEISQDDSLEDTASSPVNSPKVGDLKPVDQMKHKQTYDLIDDSQKTVTISGKV</sequence>
<evidence type="ECO:0000313" key="3">
    <source>
        <dbReference type="Proteomes" id="UP001187192"/>
    </source>
</evidence>
<feature type="compositionally biased region" description="Basic and acidic residues" evidence="1">
    <location>
        <begin position="10"/>
        <end position="20"/>
    </location>
</feature>
<keyword evidence="3" id="KW-1185">Reference proteome</keyword>
<accession>A0AA88IZB0</accession>
<reference evidence="2" key="1">
    <citation type="submission" date="2023-07" db="EMBL/GenBank/DDBJ databases">
        <title>draft genome sequence of fig (Ficus carica).</title>
        <authorList>
            <person name="Takahashi T."/>
            <person name="Nishimura K."/>
        </authorList>
    </citation>
    <scope>NUCLEOTIDE SEQUENCE</scope>
</reference>
<comment type="caution">
    <text evidence="2">The sequence shown here is derived from an EMBL/GenBank/DDBJ whole genome shotgun (WGS) entry which is preliminary data.</text>
</comment>
<dbReference type="EMBL" id="BTGU01000075">
    <property type="protein sequence ID" value="GMN58130.1"/>
    <property type="molecule type" value="Genomic_DNA"/>
</dbReference>
<evidence type="ECO:0000313" key="2">
    <source>
        <dbReference type="EMBL" id="GMN58130.1"/>
    </source>
</evidence>
<gene>
    <name evidence="2" type="ORF">TIFTF001_027229</name>
</gene>
<dbReference type="PANTHER" id="PTHR33974">
    <property type="entry name" value="VASCULAR-RELATED UNKNOWN PROTEIN 1-RELATED"/>
    <property type="match status" value="1"/>
</dbReference>
<feature type="region of interest" description="Disordered" evidence="1">
    <location>
        <begin position="85"/>
        <end position="121"/>
    </location>
</feature>
<name>A0AA88IZB0_FICCA</name>
<evidence type="ECO:0000256" key="1">
    <source>
        <dbReference type="SAM" id="MobiDB-lite"/>
    </source>
</evidence>